<protein>
    <submittedName>
        <fullName evidence="2">Uncharacterized protein</fullName>
    </submittedName>
</protein>
<dbReference type="AlphaFoldDB" id="C4JS23"/>
<sequence>MKLLTLATLLASATATIVYPYESSSCRGSSVGRISACGCTNMGANYDIRAVKLNFQQATASFYKEKNCVGVRFSKASDQSCAKPPVGWGTIGSRGLQGILADITPRRYDTTVFELWVDQNREMEMIAV</sequence>
<feature type="signal peptide" evidence="1">
    <location>
        <begin position="1"/>
        <end position="15"/>
    </location>
</feature>
<dbReference type="InParanoid" id="C4JS23"/>
<keyword evidence="1" id="KW-0732">Signal</keyword>
<dbReference type="OMA" id="VYPYTSA"/>
<feature type="chain" id="PRO_5013017043" evidence="1">
    <location>
        <begin position="16"/>
        <end position="128"/>
    </location>
</feature>
<dbReference type="OrthoDB" id="4444487at2759"/>
<dbReference type="Proteomes" id="UP000002058">
    <property type="component" value="Unassembled WGS sequence"/>
</dbReference>
<dbReference type="HOGENOM" id="CLU_160883_0_0_1"/>
<dbReference type="Gene3D" id="2.60.20.30">
    <property type="match status" value="1"/>
</dbReference>
<dbReference type="EMBL" id="CH476617">
    <property type="protein sequence ID" value="EEP80420.1"/>
    <property type="molecule type" value="Genomic_DNA"/>
</dbReference>
<evidence type="ECO:0000313" key="2">
    <source>
        <dbReference type="EMBL" id="EEP80420.1"/>
    </source>
</evidence>
<dbReference type="VEuPathDB" id="FungiDB:UREG_05262"/>
<dbReference type="KEGG" id="ure:UREG_05262"/>
<gene>
    <name evidence="2" type="ORF">UREG_05262</name>
</gene>
<dbReference type="eggNOG" id="ENOG502RKKY">
    <property type="taxonomic scope" value="Eukaryota"/>
</dbReference>
<reference evidence="3" key="1">
    <citation type="journal article" date="2009" name="Genome Res.">
        <title>Comparative genomic analyses of the human fungal pathogens Coccidioides and their relatives.</title>
        <authorList>
            <person name="Sharpton T.J."/>
            <person name="Stajich J.E."/>
            <person name="Rounsley S.D."/>
            <person name="Gardner M.J."/>
            <person name="Wortman J.R."/>
            <person name="Jordar V.S."/>
            <person name="Maiti R."/>
            <person name="Kodira C.D."/>
            <person name="Neafsey D.E."/>
            <person name="Zeng Q."/>
            <person name="Hung C.-Y."/>
            <person name="McMahan C."/>
            <person name="Muszewska A."/>
            <person name="Grynberg M."/>
            <person name="Mandel M.A."/>
            <person name="Kellner E.M."/>
            <person name="Barker B.M."/>
            <person name="Galgiani J.N."/>
            <person name="Orbach M.J."/>
            <person name="Kirkland T.N."/>
            <person name="Cole G.T."/>
            <person name="Henn M.R."/>
            <person name="Birren B.W."/>
            <person name="Taylor J.W."/>
        </authorList>
    </citation>
    <scope>NUCLEOTIDE SEQUENCE [LARGE SCALE GENOMIC DNA]</scope>
    <source>
        <strain evidence="3">UAMH 1704</strain>
    </source>
</reference>
<dbReference type="RefSeq" id="XP_002584573.1">
    <property type="nucleotide sequence ID" value="XM_002584527.1"/>
</dbReference>
<accession>C4JS23</accession>
<organism evidence="2 3">
    <name type="scientific">Uncinocarpus reesii (strain UAMH 1704)</name>
    <dbReference type="NCBI Taxonomy" id="336963"/>
    <lineage>
        <taxon>Eukaryota</taxon>
        <taxon>Fungi</taxon>
        <taxon>Dikarya</taxon>
        <taxon>Ascomycota</taxon>
        <taxon>Pezizomycotina</taxon>
        <taxon>Eurotiomycetes</taxon>
        <taxon>Eurotiomycetidae</taxon>
        <taxon>Onygenales</taxon>
        <taxon>Onygenaceae</taxon>
        <taxon>Uncinocarpus</taxon>
    </lineage>
</organism>
<dbReference type="GeneID" id="8442120"/>
<keyword evidence="3" id="KW-1185">Reference proteome</keyword>
<proteinExistence type="predicted"/>
<evidence type="ECO:0000256" key="1">
    <source>
        <dbReference type="SAM" id="SignalP"/>
    </source>
</evidence>
<name>C4JS23_UNCRE</name>
<dbReference type="InterPro" id="IPR015791">
    <property type="entry name" value="Antimic/Inh_G_crystallin-like"/>
</dbReference>
<evidence type="ECO:0000313" key="3">
    <source>
        <dbReference type="Proteomes" id="UP000002058"/>
    </source>
</evidence>